<dbReference type="AlphaFoldDB" id="A0A699JBQ2"/>
<protein>
    <submittedName>
        <fullName evidence="3">Putative DUF21 domain-containing protein</fullName>
    </submittedName>
</protein>
<organism evidence="3">
    <name type="scientific">Tanacetum cinerariifolium</name>
    <name type="common">Dalmatian daisy</name>
    <name type="synonym">Chrysanthemum cinerariifolium</name>
    <dbReference type="NCBI Taxonomy" id="118510"/>
    <lineage>
        <taxon>Eukaryota</taxon>
        <taxon>Viridiplantae</taxon>
        <taxon>Streptophyta</taxon>
        <taxon>Embryophyta</taxon>
        <taxon>Tracheophyta</taxon>
        <taxon>Spermatophyta</taxon>
        <taxon>Magnoliopsida</taxon>
        <taxon>eudicotyledons</taxon>
        <taxon>Gunneridae</taxon>
        <taxon>Pentapetalae</taxon>
        <taxon>asterids</taxon>
        <taxon>campanulids</taxon>
        <taxon>Asterales</taxon>
        <taxon>Asteraceae</taxon>
        <taxon>Asteroideae</taxon>
        <taxon>Anthemideae</taxon>
        <taxon>Anthemidinae</taxon>
        <taxon>Tanacetum</taxon>
    </lineage>
</organism>
<name>A0A699JBQ2_TANCI</name>
<gene>
    <name evidence="2" type="ORF">Tci_579951</name>
    <name evidence="3" type="ORF">Tci_597625</name>
</gene>
<evidence type="ECO:0000256" key="1">
    <source>
        <dbReference type="ARBA" id="ARBA00022737"/>
    </source>
</evidence>
<accession>A0A699JBQ2</accession>
<reference evidence="3" key="1">
    <citation type="journal article" date="2019" name="Sci. Rep.">
        <title>Draft genome of Tanacetum cinerariifolium, the natural source of mosquito coil.</title>
        <authorList>
            <person name="Yamashiro T."/>
            <person name="Shiraishi A."/>
            <person name="Satake H."/>
            <person name="Nakayama K."/>
        </authorList>
    </citation>
    <scope>NUCLEOTIDE SEQUENCE</scope>
</reference>
<dbReference type="EMBL" id="BKCJ010365803">
    <property type="protein sequence ID" value="GFA07979.1"/>
    <property type="molecule type" value="Genomic_DNA"/>
</dbReference>
<dbReference type="GO" id="GO:0030026">
    <property type="term" value="P:intracellular manganese ion homeostasis"/>
    <property type="evidence" value="ECO:0007669"/>
    <property type="project" value="TreeGrafter"/>
</dbReference>
<dbReference type="GO" id="GO:0005737">
    <property type="term" value="C:cytoplasm"/>
    <property type="evidence" value="ECO:0007669"/>
    <property type="project" value="TreeGrafter"/>
</dbReference>
<evidence type="ECO:0000313" key="2">
    <source>
        <dbReference type="EMBL" id="GFA07979.1"/>
    </source>
</evidence>
<dbReference type="EMBL" id="BKCJ010393598">
    <property type="protein sequence ID" value="GFA25653.1"/>
    <property type="molecule type" value="Genomic_DNA"/>
</dbReference>
<sequence>MYSNNLVSINGQKADKGGELTHDEATIINETLDLTEKVLGDMNIHGQMAGKRGELTHDERTIINEALDLTKKVLGYMNIRS</sequence>
<dbReference type="PANTHER" id="PTHR12064:SF97">
    <property type="entry name" value="METAL TRANSPORTER CNNM-5"/>
    <property type="match status" value="1"/>
</dbReference>
<proteinExistence type="predicted"/>
<dbReference type="GO" id="GO:0010960">
    <property type="term" value="P:magnesium ion homeostasis"/>
    <property type="evidence" value="ECO:0007669"/>
    <property type="project" value="InterPro"/>
</dbReference>
<dbReference type="PANTHER" id="PTHR12064">
    <property type="entry name" value="METAL TRANSPORTER CNNM"/>
    <property type="match status" value="1"/>
</dbReference>
<dbReference type="InterPro" id="IPR045095">
    <property type="entry name" value="ACDP"/>
</dbReference>
<keyword evidence="1" id="KW-0677">Repeat</keyword>
<evidence type="ECO:0000313" key="3">
    <source>
        <dbReference type="EMBL" id="GFA25653.1"/>
    </source>
</evidence>
<comment type="caution">
    <text evidence="3">The sequence shown here is derived from an EMBL/GenBank/DDBJ whole genome shotgun (WGS) entry which is preliminary data.</text>
</comment>